<keyword evidence="3" id="KW-1185">Reference proteome</keyword>
<organism evidence="2 3">
    <name type="scientific">Arabidopsis suecica</name>
    <name type="common">Swedish thale-cress</name>
    <name type="synonym">Cardaminopsis suecica</name>
    <dbReference type="NCBI Taxonomy" id="45249"/>
    <lineage>
        <taxon>Eukaryota</taxon>
        <taxon>Viridiplantae</taxon>
        <taxon>Streptophyta</taxon>
        <taxon>Embryophyta</taxon>
        <taxon>Tracheophyta</taxon>
        <taxon>Spermatophyta</taxon>
        <taxon>Magnoliopsida</taxon>
        <taxon>eudicotyledons</taxon>
        <taxon>Gunneridae</taxon>
        <taxon>Pentapetalae</taxon>
        <taxon>rosids</taxon>
        <taxon>malvids</taxon>
        <taxon>Brassicales</taxon>
        <taxon>Brassicaceae</taxon>
        <taxon>Camelineae</taxon>
        <taxon>Arabidopsis</taxon>
    </lineage>
</organism>
<proteinExistence type="predicted"/>
<dbReference type="AlphaFoldDB" id="A0A8T2CM74"/>
<feature type="region of interest" description="Disordered" evidence="1">
    <location>
        <begin position="1"/>
        <end position="49"/>
    </location>
</feature>
<protein>
    <submittedName>
        <fullName evidence="2">Uncharacterized protein</fullName>
    </submittedName>
</protein>
<evidence type="ECO:0000313" key="3">
    <source>
        <dbReference type="Proteomes" id="UP000694251"/>
    </source>
</evidence>
<reference evidence="2 3" key="1">
    <citation type="submission" date="2020-12" db="EMBL/GenBank/DDBJ databases">
        <title>Concerted genomic and epigenomic changes stabilize Arabidopsis allopolyploids.</title>
        <authorList>
            <person name="Chen Z."/>
        </authorList>
    </citation>
    <scope>NUCLEOTIDE SEQUENCE [LARGE SCALE GENOMIC DNA]</scope>
    <source>
        <strain evidence="2">As9502</strain>
        <tissue evidence="2">Leaf</tissue>
    </source>
</reference>
<accession>A0A8T2CM74</accession>
<evidence type="ECO:0000313" key="2">
    <source>
        <dbReference type="EMBL" id="KAG7599362.1"/>
    </source>
</evidence>
<dbReference type="Pfam" id="PF11690">
    <property type="entry name" value="DUF3287"/>
    <property type="match status" value="1"/>
</dbReference>
<dbReference type="InterPro" id="IPR021704">
    <property type="entry name" value="DUF3287"/>
</dbReference>
<comment type="caution">
    <text evidence="2">The sequence shown here is derived from an EMBL/GenBank/DDBJ whole genome shotgun (WGS) entry which is preliminary data.</text>
</comment>
<evidence type="ECO:0000256" key="1">
    <source>
        <dbReference type="SAM" id="MobiDB-lite"/>
    </source>
</evidence>
<feature type="compositionally biased region" description="Basic and acidic residues" evidence="1">
    <location>
        <begin position="1"/>
        <end position="15"/>
    </location>
</feature>
<dbReference type="EMBL" id="JAEFBJ010000006">
    <property type="protein sequence ID" value="KAG7599362.1"/>
    <property type="molecule type" value="Genomic_DNA"/>
</dbReference>
<name>A0A8T2CM74_ARASU</name>
<gene>
    <name evidence="2" type="ORF">ISN44_As06g035450</name>
</gene>
<dbReference type="Proteomes" id="UP000694251">
    <property type="component" value="Chromosome 6"/>
</dbReference>
<sequence>MRKKSPETEKERSSDDGACMDSELHCGESMPVISDNETIEEDVPNTPADRPEMSLHHFKSALRVPCAFIEGLPPADREVAIEYIEKLSAHHKRLEIEKWTLQRKIYRMSDRMTLEQSTEFDGCGVGDINGGCDGDPKSAASDSDDDTNSVIDRRTNGGFIFLFR</sequence>